<accession>A0A177NRL7</accession>
<keyword evidence="1" id="KW-1133">Transmembrane helix</keyword>
<protein>
    <submittedName>
        <fullName evidence="2">Uncharacterized protein</fullName>
    </submittedName>
</protein>
<sequence length="124" mass="14131">MQTRRNFAWNPGSAKWILKGRLTNSVVAIVRYGFISIVPIWIGVRRLPARQSKAIERLLRIPSSRLQIGLCHRQSRLPAKQLIASRGLDSDSLQSYTQTFEECLLVHTQARCFAVSKKQKQNGI</sequence>
<comment type="caution">
    <text evidence="2">The sequence shown here is derived from an EMBL/GenBank/DDBJ whole genome shotgun (WGS) entry which is preliminary data.</text>
</comment>
<keyword evidence="3" id="KW-1185">Reference proteome</keyword>
<keyword evidence="1" id="KW-0812">Transmembrane</keyword>
<name>A0A177NRL7_9GAMM</name>
<gene>
    <name evidence="2" type="ORF">A1359_21295</name>
</gene>
<keyword evidence="1" id="KW-0472">Membrane</keyword>
<dbReference type="Proteomes" id="UP000078476">
    <property type="component" value="Unassembled WGS sequence"/>
</dbReference>
<reference evidence="2 3" key="1">
    <citation type="submission" date="2016-03" db="EMBL/GenBank/DDBJ databases">
        <authorList>
            <person name="Ploux O."/>
        </authorList>
    </citation>
    <scope>NUCLEOTIDE SEQUENCE [LARGE SCALE GENOMIC DNA]</scope>
    <source>
        <strain evidence="2 3">R-45370</strain>
    </source>
</reference>
<dbReference type="AlphaFoldDB" id="A0A177NRL7"/>
<proteinExistence type="predicted"/>
<evidence type="ECO:0000256" key="1">
    <source>
        <dbReference type="SAM" id="Phobius"/>
    </source>
</evidence>
<organism evidence="2 3">
    <name type="scientific">Methylomonas lenta</name>
    <dbReference type="NCBI Taxonomy" id="980561"/>
    <lineage>
        <taxon>Bacteria</taxon>
        <taxon>Pseudomonadati</taxon>
        <taxon>Pseudomonadota</taxon>
        <taxon>Gammaproteobacteria</taxon>
        <taxon>Methylococcales</taxon>
        <taxon>Methylococcaceae</taxon>
        <taxon>Methylomonas</taxon>
    </lineage>
</organism>
<evidence type="ECO:0000313" key="2">
    <source>
        <dbReference type="EMBL" id="OAI20194.1"/>
    </source>
</evidence>
<evidence type="ECO:0000313" key="3">
    <source>
        <dbReference type="Proteomes" id="UP000078476"/>
    </source>
</evidence>
<dbReference type="EMBL" id="LUUI01000052">
    <property type="protein sequence ID" value="OAI20194.1"/>
    <property type="molecule type" value="Genomic_DNA"/>
</dbReference>
<feature type="transmembrane region" description="Helical" evidence="1">
    <location>
        <begin position="25"/>
        <end position="44"/>
    </location>
</feature>